<name>A0ABM8VF24_9BACL</name>
<dbReference type="EC" id="1.-.-.-" evidence="2"/>
<dbReference type="Pfam" id="PF13738">
    <property type="entry name" value="Pyr_redox_3"/>
    <property type="match status" value="1"/>
</dbReference>
<evidence type="ECO:0000313" key="2">
    <source>
        <dbReference type="EMBL" id="CAG7633342.1"/>
    </source>
</evidence>
<dbReference type="RefSeq" id="WP_218098261.1">
    <property type="nucleotide sequence ID" value="NZ_CAJVCE010000004.1"/>
</dbReference>
<gene>
    <name evidence="2" type="primary">czcO_1</name>
    <name evidence="2" type="ORF">PAECIP111802_01936</name>
</gene>
<keyword evidence="3" id="KW-1185">Reference proteome</keyword>
<reference evidence="2 3" key="1">
    <citation type="submission" date="2021-06" db="EMBL/GenBank/DDBJ databases">
        <authorList>
            <person name="Criscuolo A."/>
        </authorList>
    </citation>
    <scope>NUCLEOTIDE SEQUENCE [LARGE SCALE GENOMIC DNA]</scope>
    <source>
        <strain evidence="3">CIP 111802</strain>
    </source>
</reference>
<keyword evidence="1 2" id="KW-0560">Oxidoreductase</keyword>
<dbReference type="EMBL" id="CAJVCE010000004">
    <property type="protein sequence ID" value="CAG7633342.1"/>
    <property type="molecule type" value="Genomic_DNA"/>
</dbReference>
<protein>
    <submittedName>
        <fullName evidence="2">Oxidoreductase CzcO</fullName>
        <ecNumber evidence="2">1.-.-.-</ecNumber>
    </submittedName>
</protein>
<proteinExistence type="predicted"/>
<dbReference type="PANTHER" id="PTHR43539">
    <property type="entry name" value="FLAVIN-BINDING MONOOXYGENASE-LIKE PROTEIN (AFU_ORTHOLOGUE AFUA_4G09220)"/>
    <property type="match status" value="1"/>
</dbReference>
<evidence type="ECO:0000256" key="1">
    <source>
        <dbReference type="ARBA" id="ARBA00023002"/>
    </source>
</evidence>
<dbReference type="PANTHER" id="PTHR43539:SF78">
    <property type="entry name" value="FLAVIN-CONTAINING MONOOXYGENASE"/>
    <property type="match status" value="1"/>
</dbReference>
<evidence type="ECO:0000313" key="3">
    <source>
        <dbReference type="Proteomes" id="UP000730618"/>
    </source>
</evidence>
<accession>A0ABM8VF24</accession>
<comment type="caution">
    <text evidence="2">The sequence shown here is derived from an EMBL/GenBank/DDBJ whole genome shotgun (WGS) entry which is preliminary data.</text>
</comment>
<organism evidence="2 3">
    <name type="scientific">Paenibacillus allorhizosphaerae</name>
    <dbReference type="NCBI Taxonomy" id="2849866"/>
    <lineage>
        <taxon>Bacteria</taxon>
        <taxon>Bacillati</taxon>
        <taxon>Bacillota</taxon>
        <taxon>Bacilli</taxon>
        <taxon>Bacillales</taxon>
        <taxon>Paenibacillaceae</taxon>
        <taxon>Paenibacillus</taxon>
    </lineage>
</organism>
<dbReference type="InterPro" id="IPR050982">
    <property type="entry name" value="Auxin_biosynth/cation_transpt"/>
</dbReference>
<dbReference type="GO" id="GO:0016491">
    <property type="term" value="F:oxidoreductase activity"/>
    <property type="evidence" value="ECO:0007669"/>
    <property type="project" value="UniProtKB-KW"/>
</dbReference>
<sequence length="354" mass="38822">MVKNYEVIVIGAGQAGLAAGYFLKQKGLSFQLLDEGSAVGETWRSRYDSLKLFTPRASSQLPGLPMKGAPDGFPGKDEVADYLAHYADIHELPVKLNARVTRLTSEGTGFSIVTGEEEYKARQVMITTGPFRKPFIPAVSEQLSTGVVQLHSSEYKNPSQLHEGAVLVAGGGNSGAQIALELAESGREVHLAVSRKLRFAPLQIMNRSVFWWLDRCGVLNAPADSLIGRTVRRRPDPVFVPELKRAIRNGTVRLRPRVTGQRGGTIQFADHTELEARNIVWATGFRPDYAWLNVPVALDKEGNPLHERGISPVGGLYYLGLPWLRSRNSALLGGVGADARYVVDCLTNFTYPIK</sequence>
<dbReference type="Proteomes" id="UP000730618">
    <property type="component" value="Unassembled WGS sequence"/>
</dbReference>